<dbReference type="CDD" id="cd03219">
    <property type="entry name" value="ABC_Mj1267_LivG_branched"/>
    <property type="match status" value="1"/>
</dbReference>
<dbReference type="SMART" id="SM00382">
    <property type="entry name" value="AAA"/>
    <property type="match status" value="1"/>
</dbReference>
<keyword evidence="4" id="KW-0547">Nucleotide-binding</keyword>
<comment type="caution">
    <text evidence="7">The sequence shown here is derived from an EMBL/GenBank/DDBJ whole genome shotgun (WGS) entry which is preliminary data.</text>
</comment>
<dbReference type="GO" id="GO:0005886">
    <property type="term" value="C:plasma membrane"/>
    <property type="evidence" value="ECO:0007669"/>
    <property type="project" value="TreeGrafter"/>
</dbReference>
<evidence type="ECO:0000256" key="4">
    <source>
        <dbReference type="ARBA" id="ARBA00022741"/>
    </source>
</evidence>
<dbReference type="GO" id="GO:0005524">
    <property type="term" value="F:ATP binding"/>
    <property type="evidence" value="ECO:0007669"/>
    <property type="project" value="UniProtKB-KW"/>
</dbReference>
<dbReference type="InterPro" id="IPR003593">
    <property type="entry name" value="AAA+_ATPase"/>
</dbReference>
<dbReference type="InterPro" id="IPR017871">
    <property type="entry name" value="ABC_transporter-like_CS"/>
</dbReference>
<evidence type="ECO:0000256" key="1">
    <source>
        <dbReference type="ARBA" id="ARBA00022448"/>
    </source>
</evidence>
<dbReference type="InterPro" id="IPR051120">
    <property type="entry name" value="ABC_AA/LPS_Transport"/>
</dbReference>
<name>A0A494XMI4_9BURK</name>
<dbReference type="RefSeq" id="WP_121088300.1">
    <property type="nucleotide sequence ID" value="NZ_RBZU01000008.1"/>
</dbReference>
<evidence type="ECO:0000313" key="7">
    <source>
        <dbReference type="EMBL" id="RKP51897.1"/>
    </source>
</evidence>
<organism evidence="7 8">
    <name type="scientific">Pararobbsia silviterrae</name>
    <dbReference type="NCBI Taxonomy" id="1792498"/>
    <lineage>
        <taxon>Bacteria</taxon>
        <taxon>Pseudomonadati</taxon>
        <taxon>Pseudomonadota</taxon>
        <taxon>Betaproteobacteria</taxon>
        <taxon>Burkholderiales</taxon>
        <taxon>Burkholderiaceae</taxon>
        <taxon>Pararobbsia</taxon>
    </lineage>
</organism>
<dbReference type="Proteomes" id="UP000270342">
    <property type="component" value="Unassembled WGS sequence"/>
</dbReference>
<dbReference type="GO" id="GO:0015192">
    <property type="term" value="F:L-phenylalanine transmembrane transporter activity"/>
    <property type="evidence" value="ECO:0007669"/>
    <property type="project" value="TreeGrafter"/>
</dbReference>
<dbReference type="InterPro" id="IPR003439">
    <property type="entry name" value="ABC_transporter-like_ATP-bd"/>
</dbReference>
<keyword evidence="2" id="KW-1003">Cell membrane</keyword>
<keyword evidence="5 7" id="KW-0067">ATP-binding</keyword>
<evidence type="ECO:0000256" key="2">
    <source>
        <dbReference type="ARBA" id="ARBA00022475"/>
    </source>
</evidence>
<dbReference type="GO" id="GO:0016887">
    <property type="term" value="F:ATP hydrolysis activity"/>
    <property type="evidence" value="ECO:0007669"/>
    <property type="project" value="InterPro"/>
</dbReference>
<evidence type="ECO:0000259" key="6">
    <source>
        <dbReference type="PROSITE" id="PS50893"/>
    </source>
</evidence>
<sequence>MTATPVLEPLLLARGVTKRYGAFTAVDGVDLAVMPGSIHSVIGPNGAGKTTLFHTLTGTVPITLGSIRIQGEEVSRLAGHKRVQRGMARSFQVTSLFQNLSVRENLRVAAQGRVPREALFGWGRPRDDDAAQVTADAMLSRFSLTALADRPVAQLSHGQQRRLEIGLAMAAQPKLIFLDEPTSGMGVDDIADIKALIASLKQDNVAILLVEHNMDIVMGLSDTITVMQSGRVLAEGAPDAIRNDAHVRRAYLGNMITGGRQ</sequence>
<dbReference type="InterPro" id="IPR027417">
    <property type="entry name" value="P-loop_NTPase"/>
</dbReference>
<proteinExistence type="predicted"/>
<evidence type="ECO:0000256" key="5">
    <source>
        <dbReference type="ARBA" id="ARBA00022840"/>
    </source>
</evidence>
<protein>
    <submittedName>
        <fullName evidence="7">ABC transporter ATP-binding protein</fullName>
    </submittedName>
</protein>
<accession>A0A494XMI4</accession>
<dbReference type="GO" id="GO:0015808">
    <property type="term" value="P:L-alanine transport"/>
    <property type="evidence" value="ECO:0007669"/>
    <property type="project" value="TreeGrafter"/>
</dbReference>
<keyword evidence="3" id="KW-0472">Membrane</keyword>
<dbReference type="SUPFAM" id="SSF52540">
    <property type="entry name" value="P-loop containing nucleoside triphosphate hydrolases"/>
    <property type="match status" value="1"/>
</dbReference>
<dbReference type="PANTHER" id="PTHR45772">
    <property type="entry name" value="CONSERVED COMPONENT OF ABC TRANSPORTER FOR NATURAL AMINO ACIDS-RELATED"/>
    <property type="match status" value="1"/>
</dbReference>
<dbReference type="PROSITE" id="PS00211">
    <property type="entry name" value="ABC_TRANSPORTER_1"/>
    <property type="match status" value="1"/>
</dbReference>
<keyword evidence="1" id="KW-0813">Transport</keyword>
<dbReference type="PROSITE" id="PS50893">
    <property type="entry name" value="ABC_TRANSPORTER_2"/>
    <property type="match status" value="1"/>
</dbReference>
<dbReference type="PANTHER" id="PTHR45772:SF7">
    <property type="entry name" value="AMINO ACID ABC TRANSPORTER ATP-BINDING PROTEIN"/>
    <property type="match status" value="1"/>
</dbReference>
<dbReference type="GO" id="GO:0042941">
    <property type="term" value="P:D-alanine transmembrane transport"/>
    <property type="evidence" value="ECO:0007669"/>
    <property type="project" value="TreeGrafter"/>
</dbReference>
<dbReference type="Gene3D" id="3.40.50.300">
    <property type="entry name" value="P-loop containing nucleotide triphosphate hydrolases"/>
    <property type="match status" value="1"/>
</dbReference>
<dbReference type="GO" id="GO:0005304">
    <property type="term" value="F:L-valine transmembrane transporter activity"/>
    <property type="evidence" value="ECO:0007669"/>
    <property type="project" value="TreeGrafter"/>
</dbReference>
<evidence type="ECO:0000313" key="8">
    <source>
        <dbReference type="Proteomes" id="UP000270342"/>
    </source>
</evidence>
<dbReference type="Pfam" id="PF12399">
    <property type="entry name" value="BCA_ABC_TP_C"/>
    <property type="match status" value="1"/>
</dbReference>
<dbReference type="AlphaFoldDB" id="A0A494XMI4"/>
<dbReference type="GO" id="GO:0015188">
    <property type="term" value="F:L-isoleucine transmembrane transporter activity"/>
    <property type="evidence" value="ECO:0007669"/>
    <property type="project" value="TreeGrafter"/>
</dbReference>
<dbReference type="EMBL" id="RBZU01000008">
    <property type="protein sequence ID" value="RKP51897.1"/>
    <property type="molecule type" value="Genomic_DNA"/>
</dbReference>
<feature type="domain" description="ABC transporter" evidence="6">
    <location>
        <begin position="11"/>
        <end position="254"/>
    </location>
</feature>
<dbReference type="GO" id="GO:1903805">
    <property type="term" value="P:L-valine import across plasma membrane"/>
    <property type="evidence" value="ECO:0007669"/>
    <property type="project" value="TreeGrafter"/>
</dbReference>
<reference evidence="7 8" key="1">
    <citation type="submission" date="2018-10" db="EMBL/GenBank/DDBJ databases">
        <title>Robbsia sp. DHC34, isolated from soil.</title>
        <authorList>
            <person name="Gao Z.-H."/>
            <person name="Qiu L.-H."/>
        </authorList>
    </citation>
    <scope>NUCLEOTIDE SEQUENCE [LARGE SCALE GENOMIC DNA]</scope>
    <source>
        <strain evidence="7 8">DHC34</strain>
    </source>
</reference>
<dbReference type="GO" id="GO:1903806">
    <property type="term" value="P:L-isoleucine import across plasma membrane"/>
    <property type="evidence" value="ECO:0007669"/>
    <property type="project" value="TreeGrafter"/>
</dbReference>
<dbReference type="InterPro" id="IPR032823">
    <property type="entry name" value="BCA_ABC_TP_C"/>
</dbReference>
<evidence type="ECO:0000256" key="3">
    <source>
        <dbReference type="ARBA" id="ARBA00022519"/>
    </source>
</evidence>
<dbReference type="Pfam" id="PF00005">
    <property type="entry name" value="ABC_tran"/>
    <property type="match status" value="1"/>
</dbReference>
<dbReference type="OrthoDB" id="9781337at2"/>
<keyword evidence="3" id="KW-0997">Cell inner membrane</keyword>
<keyword evidence="8" id="KW-1185">Reference proteome</keyword>
<gene>
    <name evidence="7" type="ORF">D7S86_18295</name>
</gene>